<evidence type="ECO:0000259" key="1">
    <source>
        <dbReference type="PROSITE" id="PS51123"/>
    </source>
</evidence>
<dbReference type="EMBL" id="VSSQ01010651">
    <property type="protein sequence ID" value="MPM44873.1"/>
    <property type="molecule type" value="Genomic_DNA"/>
</dbReference>
<reference evidence="2" key="1">
    <citation type="submission" date="2019-08" db="EMBL/GenBank/DDBJ databases">
        <authorList>
            <person name="Kucharzyk K."/>
            <person name="Murdoch R.W."/>
            <person name="Higgins S."/>
            <person name="Loffler F."/>
        </authorList>
    </citation>
    <scope>NUCLEOTIDE SEQUENCE</scope>
</reference>
<dbReference type="PROSITE" id="PS51123">
    <property type="entry name" value="OMPA_2"/>
    <property type="match status" value="1"/>
</dbReference>
<dbReference type="SUPFAM" id="SSF81901">
    <property type="entry name" value="HCP-like"/>
    <property type="match status" value="1"/>
</dbReference>
<gene>
    <name evidence="2" type="ORF">SDC9_91555</name>
</gene>
<protein>
    <recommendedName>
        <fullName evidence="1">OmpA-like domain-containing protein</fullName>
    </recommendedName>
</protein>
<comment type="caution">
    <text evidence="2">The sequence shown here is derived from an EMBL/GenBank/DDBJ whole genome shotgun (WGS) entry which is preliminary data.</text>
</comment>
<dbReference type="AlphaFoldDB" id="A0A645A202"/>
<dbReference type="InterPro" id="IPR036737">
    <property type="entry name" value="OmpA-like_sf"/>
</dbReference>
<feature type="domain" description="OmpA-like" evidence="1">
    <location>
        <begin position="179"/>
        <end position="306"/>
    </location>
</feature>
<accession>A0A645A202</accession>
<sequence>MVATRIVSFETAVAQQNYTDQFTVENQAIAKKSGVTSIAMDINLNNLKLDKNDLLIITPVVVSTETGNVAELEPIAVKGTLRNKILERPFEWKGKTRLGMPQDNQIVRRNGTNQSVHYKATLPFDDWQRQAQLVLRTEVIGCADCNEAQPDKTVSEKILPDKFIPDYRMPYTVPEVEPVKQRSERYSAHLNYIVGRHDLLPNFENNAAELANVDKIIRELKSDKNLTITDFTISGYASPEGAEDRNMLLSQQRAETFARYIEKEYGYTRSQTKVEWFGEDWKGLRDAVLKSDLANKEAIVDIIDNEPGLDTRDARIIALDNGQTYNRLLRDFYPSLRRNDYNIAFVSRAFNVDEAKEIIKTKPKLLSLNEMFLVADTYPQDTPQYKEVFDIAYQTFPDAEVACLNAAVGELRANMPDAALRYLQKCSESPAAMNLMAIAYAKKGDTTRAKQFFEKAIQAGNADARHNAEQLQQYLDDNA</sequence>
<evidence type="ECO:0000313" key="2">
    <source>
        <dbReference type="EMBL" id="MPM44873.1"/>
    </source>
</evidence>
<name>A0A645A202_9ZZZZ</name>
<dbReference type="SUPFAM" id="SSF103088">
    <property type="entry name" value="OmpA-like"/>
    <property type="match status" value="1"/>
</dbReference>
<dbReference type="Gene3D" id="1.25.40.10">
    <property type="entry name" value="Tetratricopeptide repeat domain"/>
    <property type="match status" value="1"/>
</dbReference>
<dbReference type="Gene3D" id="3.30.1330.60">
    <property type="entry name" value="OmpA-like domain"/>
    <property type="match status" value="1"/>
</dbReference>
<organism evidence="2">
    <name type="scientific">bioreactor metagenome</name>
    <dbReference type="NCBI Taxonomy" id="1076179"/>
    <lineage>
        <taxon>unclassified sequences</taxon>
        <taxon>metagenomes</taxon>
        <taxon>ecological metagenomes</taxon>
    </lineage>
</organism>
<dbReference type="InterPro" id="IPR006665">
    <property type="entry name" value="OmpA-like"/>
</dbReference>
<dbReference type="Pfam" id="PF00691">
    <property type="entry name" value="OmpA"/>
    <property type="match status" value="1"/>
</dbReference>
<dbReference type="InterPro" id="IPR011990">
    <property type="entry name" value="TPR-like_helical_dom_sf"/>
</dbReference>
<proteinExistence type="predicted"/>